<keyword evidence="3 8" id="KW-0689">Ribosomal protein</keyword>
<keyword evidence="9" id="KW-1185">Reference proteome</keyword>
<evidence type="ECO:0000313" key="9">
    <source>
        <dbReference type="Proteomes" id="UP000018144"/>
    </source>
</evidence>
<evidence type="ECO:0000256" key="6">
    <source>
        <dbReference type="ARBA" id="ARBA00033752"/>
    </source>
</evidence>
<dbReference type="STRING" id="1076935.U4KX72"/>
<evidence type="ECO:0000256" key="1">
    <source>
        <dbReference type="ARBA" id="ARBA00004173"/>
    </source>
</evidence>
<organism evidence="8 9">
    <name type="scientific">Pyronema omphalodes (strain CBS 100304)</name>
    <name type="common">Pyronema confluens</name>
    <dbReference type="NCBI Taxonomy" id="1076935"/>
    <lineage>
        <taxon>Eukaryota</taxon>
        <taxon>Fungi</taxon>
        <taxon>Dikarya</taxon>
        <taxon>Ascomycota</taxon>
        <taxon>Pezizomycotina</taxon>
        <taxon>Pezizomycetes</taxon>
        <taxon>Pezizales</taxon>
        <taxon>Pyronemataceae</taxon>
        <taxon>Pyronema</taxon>
    </lineage>
</organism>
<dbReference type="InterPro" id="IPR013870">
    <property type="entry name" value="Ribosomal_mL54"/>
</dbReference>
<keyword evidence="2" id="KW-0809">Transit peptide</keyword>
<sequence>MYACTPHIESRELFRRAATPVPVRFTRLSPKAAAMSALQCLRVSRAASRTLSAVSRRAYSAAADAAPVDEPLVPGPSKTLGDSKSSIAAGTKLFNINYFKNKADPVALEDSEYPAWLWTVLDSGKKNAKGAEDVGDLYSKSKKARQLAKRAIAKREAEEAANPVKKIPIEEQTIDLPFATITNTAFEPAVTTPLTKTVSTVGPVGDSLGDKKAKTKPAFVSIGAGGAVQVTAEEAASARAEVKRALRAKGRAKIKEGNFLSQM</sequence>
<evidence type="ECO:0000256" key="5">
    <source>
        <dbReference type="ARBA" id="ARBA00023274"/>
    </source>
</evidence>
<keyword evidence="5" id="KW-0687">Ribonucleoprotein</keyword>
<dbReference type="eggNOG" id="ENOG502S8RU">
    <property type="taxonomic scope" value="Eukaryota"/>
</dbReference>
<dbReference type="Proteomes" id="UP000018144">
    <property type="component" value="Unassembled WGS sequence"/>
</dbReference>
<dbReference type="EMBL" id="HF935302">
    <property type="protein sequence ID" value="CCX06622.1"/>
    <property type="molecule type" value="Genomic_DNA"/>
</dbReference>
<dbReference type="GO" id="GO:0005762">
    <property type="term" value="C:mitochondrial large ribosomal subunit"/>
    <property type="evidence" value="ECO:0007669"/>
    <property type="project" value="TreeGrafter"/>
</dbReference>
<comment type="subcellular location">
    <subcellularLocation>
        <location evidence="1">Mitochondrion</location>
    </subcellularLocation>
</comment>
<comment type="similarity">
    <text evidence="6">Belongs to the mitochondrion-specific ribosomal protein mL54 family.</text>
</comment>
<evidence type="ECO:0000256" key="3">
    <source>
        <dbReference type="ARBA" id="ARBA00022980"/>
    </source>
</evidence>
<dbReference type="PANTHER" id="PTHR28595">
    <property type="entry name" value="39S RIBOSOMAL PROTEIN L54, MITOCHONDRIAL"/>
    <property type="match status" value="1"/>
</dbReference>
<dbReference type="AlphaFoldDB" id="U4KX72"/>
<dbReference type="GO" id="GO:0003735">
    <property type="term" value="F:structural constituent of ribosome"/>
    <property type="evidence" value="ECO:0007669"/>
    <property type="project" value="TreeGrafter"/>
</dbReference>
<proteinExistence type="inferred from homology"/>
<dbReference type="OrthoDB" id="10252718at2759"/>
<evidence type="ECO:0000256" key="2">
    <source>
        <dbReference type="ARBA" id="ARBA00022946"/>
    </source>
</evidence>
<dbReference type="PANTHER" id="PTHR28595:SF1">
    <property type="entry name" value="LARGE RIBOSOMAL SUBUNIT PROTEIN ML54"/>
    <property type="match status" value="1"/>
</dbReference>
<reference evidence="8 9" key="1">
    <citation type="journal article" date="2013" name="PLoS Genet.">
        <title>The genome and development-dependent transcriptomes of Pyronema confluens: a window into fungal evolution.</title>
        <authorList>
            <person name="Traeger S."/>
            <person name="Altegoer F."/>
            <person name="Freitag M."/>
            <person name="Gabaldon T."/>
            <person name="Kempken F."/>
            <person name="Kumar A."/>
            <person name="Marcet-Houben M."/>
            <person name="Poggeler S."/>
            <person name="Stajich J.E."/>
            <person name="Nowrousian M."/>
        </authorList>
    </citation>
    <scope>NUCLEOTIDE SEQUENCE [LARGE SCALE GENOMIC DNA]</scope>
    <source>
        <strain evidence="9">CBS 100304</strain>
        <tissue evidence="8">Vegetative mycelium</tissue>
    </source>
</reference>
<evidence type="ECO:0000256" key="7">
    <source>
        <dbReference type="ARBA" id="ARBA00035179"/>
    </source>
</evidence>
<accession>U4KX72</accession>
<protein>
    <recommendedName>
        <fullName evidence="7">Large ribosomal subunit protein mL54</fullName>
    </recommendedName>
</protein>
<dbReference type="Pfam" id="PF08561">
    <property type="entry name" value="Ribosomal_L37"/>
    <property type="match status" value="1"/>
</dbReference>
<evidence type="ECO:0000313" key="8">
    <source>
        <dbReference type="EMBL" id="CCX06622.1"/>
    </source>
</evidence>
<evidence type="ECO:0000256" key="4">
    <source>
        <dbReference type="ARBA" id="ARBA00023128"/>
    </source>
</evidence>
<gene>
    <name evidence="8" type="ORF">PCON_06209</name>
</gene>
<name>U4KX72_PYROM</name>
<keyword evidence="4" id="KW-0496">Mitochondrion</keyword>